<feature type="active site" description="Proton donor" evidence="3">
    <location>
        <position position="263"/>
    </location>
</feature>
<evidence type="ECO:0000256" key="4">
    <source>
        <dbReference type="PIRSR" id="PIRSR623088-2"/>
    </source>
</evidence>
<feature type="binding site" evidence="5">
    <location>
        <position position="267"/>
    </location>
    <ligand>
        <name>Zn(2+)</name>
        <dbReference type="ChEBI" id="CHEBI:29105"/>
        <label>1</label>
    </ligand>
</feature>
<evidence type="ECO:0000256" key="5">
    <source>
        <dbReference type="PIRSR" id="PIRSR623088-3"/>
    </source>
</evidence>
<dbReference type="GO" id="GO:0046872">
    <property type="term" value="F:metal ion binding"/>
    <property type="evidence" value="ECO:0007669"/>
    <property type="project" value="UniProtKB-KW"/>
</dbReference>
<evidence type="ECO:0000256" key="1">
    <source>
        <dbReference type="ARBA" id="ARBA00022723"/>
    </source>
</evidence>
<sequence>MSSLFLVSTVTVDAHLSGTFDRNLRVRCISDLIELLYRDRLSGAHSYEKDVSLVVFEPQTERVTRSRTKGVRDLNLLSFQDLQELLLLQFPCFNIRVVRPHDLKSVIGEIKASSDLYHDRLARTCAWMYSDDNHNESDKPNGKQLGAKCCSQNVYSMLRQLQQARKSREQHKDKIRFSQLISESLDVRQLLTLPKGADDAHYWKLLQTWDFCALSLSICELVWCSFLVLKRASQEADMLLSENDLLMMLITLEASYHQENKFHNFRHAVDVMQATWRLCFHLSRYLDSKSNILLLCVAAIGHDVGHPGTSNVLLSEYKSPVALKYDNKSVLENFHSEVFIGLLSTHLPLLVERQGNLITETILATDMALHSQYVDKLKSNTYASTLMSLIIKAADISNVTRSLEISRQWAVLITWEFNDCALLEKRLKSNDETVEADDCAESIPPSLEETLRKYPSLPKGQLFFINTFAESLFAGLGAKFKEVGFLNENVQSNKRFWEGKCQ</sequence>
<evidence type="ECO:0000256" key="3">
    <source>
        <dbReference type="PIRSR" id="PIRSR623088-1"/>
    </source>
</evidence>
<feature type="binding site" evidence="4">
    <location>
        <begin position="263"/>
        <end position="267"/>
    </location>
    <ligand>
        <name>AMP</name>
        <dbReference type="ChEBI" id="CHEBI:456215"/>
    </ligand>
</feature>
<comment type="similarity">
    <text evidence="6">Belongs to the cyclic nucleotide phosphodiesterase family.</text>
</comment>
<dbReference type="EC" id="3.1.4.-" evidence="6"/>
<dbReference type="InterPro" id="IPR003607">
    <property type="entry name" value="HD/PDEase_dom"/>
</dbReference>
<reference evidence="9" key="1">
    <citation type="submission" date="2016-03" db="EMBL/GenBank/DDBJ databases">
        <authorList>
            <person name="Devillers H."/>
        </authorList>
    </citation>
    <scope>NUCLEOTIDE SEQUENCE [LARGE SCALE GENOMIC DNA]</scope>
</reference>
<feature type="binding site" evidence="4">
    <location>
        <position position="395"/>
    </location>
    <ligand>
        <name>AMP</name>
        <dbReference type="ChEBI" id="CHEBI:456215"/>
    </ligand>
</feature>
<keyword evidence="1 5" id="KW-0479">Metal-binding</keyword>
<dbReference type="Proteomes" id="UP000191024">
    <property type="component" value="Chromosome F"/>
</dbReference>
<dbReference type="PROSITE" id="PS51845">
    <property type="entry name" value="PDEASE_I_2"/>
    <property type="match status" value="1"/>
</dbReference>
<dbReference type="InterPro" id="IPR002073">
    <property type="entry name" value="PDEase_catalytic_dom"/>
</dbReference>
<evidence type="ECO:0000256" key="6">
    <source>
        <dbReference type="RuleBase" id="RU363067"/>
    </source>
</evidence>
<evidence type="ECO:0000313" key="8">
    <source>
        <dbReference type="EMBL" id="SCU96141.1"/>
    </source>
</evidence>
<feature type="binding site" evidence="4">
    <location>
        <position position="461"/>
    </location>
    <ligand>
        <name>AMP</name>
        <dbReference type="ChEBI" id="CHEBI:456215"/>
    </ligand>
</feature>
<dbReference type="OrthoDB" id="546632at2759"/>
<comment type="cofactor">
    <cofactor evidence="6">
        <name>a divalent metal cation</name>
        <dbReference type="ChEBI" id="CHEBI:60240"/>
    </cofactor>
    <text evidence="6">Binds 2 divalent metal cations per subunit. Site 1 may preferentially bind zinc ions, while site 2 has a preference for magnesium and/or manganese ions.</text>
</comment>
<dbReference type="GO" id="GO:0007165">
    <property type="term" value="P:signal transduction"/>
    <property type="evidence" value="ECO:0007669"/>
    <property type="project" value="InterPro"/>
</dbReference>
<dbReference type="SMART" id="SM00471">
    <property type="entry name" value="HDc"/>
    <property type="match status" value="1"/>
</dbReference>
<dbReference type="CDD" id="cd00077">
    <property type="entry name" value="HDc"/>
    <property type="match status" value="1"/>
</dbReference>
<dbReference type="PANTHER" id="PTHR11347">
    <property type="entry name" value="CYCLIC NUCLEOTIDE PHOSPHODIESTERASE"/>
    <property type="match status" value="1"/>
</dbReference>
<dbReference type="GO" id="GO:0004114">
    <property type="term" value="F:3',5'-cyclic-nucleotide phosphodiesterase activity"/>
    <property type="evidence" value="ECO:0007669"/>
    <property type="project" value="InterPro"/>
</dbReference>
<dbReference type="EMBL" id="LT598467">
    <property type="protein sequence ID" value="SCU96141.1"/>
    <property type="molecule type" value="Genomic_DNA"/>
</dbReference>
<dbReference type="PROSITE" id="PS00126">
    <property type="entry name" value="PDEASE_I_1"/>
    <property type="match status" value="1"/>
</dbReference>
<feature type="domain" description="PDEase" evidence="7">
    <location>
        <begin position="186"/>
        <end position="502"/>
    </location>
</feature>
<feature type="binding site" evidence="5">
    <location>
        <position position="303"/>
    </location>
    <ligand>
        <name>Zn(2+)</name>
        <dbReference type="ChEBI" id="CHEBI:29105"/>
        <label>1</label>
    </ligand>
</feature>
<feature type="binding site" evidence="5">
    <location>
        <position position="302"/>
    </location>
    <ligand>
        <name>Zn(2+)</name>
        <dbReference type="ChEBI" id="CHEBI:29105"/>
        <label>1</label>
    </ligand>
</feature>
<keyword evidence="2 6" id="KW-0378">Hydrolase</keyword>
<evidence type="ECO:0000313" key="9">
    <source>
        <dbReference type="Proteomes" id="UP000191024"/>
    </source>
</evidence>
<organism evidence="8 9">
    <name type="scientific">Lachancea mirantina</name>
    <dbReference type="NCBI Taxonomy" id="1230905"/>
    <lineage>
        <taxon>Eukaryota</taxon>
        <taxon>Fungi</taxon>
        <taxon>Dikarya</taxon>
        <taxon>Ascomycota</taxon>
        <taxon>Saccharomycotina</taxon>
        <taxon>Saccharomycetes</taxon>
        <taxon>Saccharomycetales</taxon>
        <taxon>Saccharomycetaceae</taxon>
        <taxon>Lachancea</taxon>
    </lineage>
</organism>
<keyword evidence="9" id="KW-1185">Reference proteome</keyword>
<protein>
    <recommendedName>
        <fullName evidence="6">Phosphodiesterase</fullName>
        <ecNumber evidence="6">3.1.4.-</ecNumber>
    </recommendedName>
</protein>
<dbReference type="InterPro" id="IPR036971">
    <property type="entry name" value="PDEase_catalytic_dom_sf"/>
</dbReference>
<proteinExistence type="inferred from homology"/>
<evidence type="ECO:0000256" key="2">
    <source>
        <dbReference type="ARBA" id="ARBA00022801"/>
    </source>
</evidence>
<dbReference type="Pfam" id="PF00233">
    <property type="entry name" value="PDEase_I"/>
    <property type="match status" value="1"/>
</dbReference>
<dbReference type="InterPro" id="IPR023174">
    <property type="entry name" value="PDEase_CS"/>
</dbReference>
<dbReference type="InterPro" id="IPR023088">
    <property type="entry name" value="PDEase"/>
</dbReference>
<dbReference type="PRINTS" id="PR00387">
    <property type="entry name" value="PDIESTERASE1"/>
</dbReference>
<name>A0A1G4JYA3_9SACH</name>
<dbReference type="SUPFAM" id="SSF109604">
    <property type="entry name" value="HD-domain/PDEase-like"/>
    <property type="match status" value="1"/>
</dbReference>
<dbReference type="AlphaFoldDB" id="A0A1G4JYA3"/>
<accession>A0A1G4JYA3</accession>
<feature type="binding site" evidence="5">
    <location>
        <position position="303"/>
    </location>
    <ligand>
        <name>Zn(2+)</name>
        <dbReference type="ChEBI" id="CHEBI:29105"/>
        <label>2</label>
    </ligand>
</feature>
<feature type="binding site" evidence="5">
    <location>
        <position position="395"/>
    </location>
    <ligand>
        <name>Zn(2+)</name>
        <dbReference type="ChEBI" id="CHEBI:29105"/>
        <label>1</label>
    </ligand>
</feature>
<evidence type="ECO:0000259" key="7">
    <source>
        <dbReference type="PROSITE" id="PS51845"/>
    </source>
</evidence>
<dbReference type="STRING" id="1230905.A0A1G4JYA3"/>
<feature type="binding site" evidence="4">
    <location>
        <position position="303"/>
    </location>
    <ligand>
        <name>AMP</name>
        <dbReference type="ChEBI" id="CHEBI:456215"/>
    </ligand>
</feature>
<dbReference type="Gene3D" id="1.10.1300.10">
    <property type="entry name" value="3'5'-cyclic nucleotide phosphodiesterase, catalytic domain"/>
    <property type="match status" value="1"/>
</dbReference>
<gene>
    <name evidence="8" type="ORF">LAMI_0F05358G</name>
</gene>